<name>A0AAU8UQT2_9FLAO</name>
<dbReference type="EMBL" id="CP016374">
    <property type="protein sequence ID" value="AQX00471.1"/>
    <property type="molecule type" value="Genomic_DNA"/>
</dbReference>
<dbReference type="Pfam" id="PF11325">
    <property type="entry name" value="DUF3127"/>
    <property type="match status" value="1"/>
</dbReference>
<accession>A0AAU8UQT2</accession>
<evidence type="ECO:0008006" key="3">
    <source>
        <dbReference type="Google" id="ProtNLM"/>
    </source>
</evidence>
<gene>
    <name evidence="1" type="ORF">BBD32_02810</name>
</gene>
<dbReference type="InterPro" id="IPR021474">
    <property type="entry name" value="DUF3127"/>
</dbReference>
<evidence type="ECO:0000313" key="2">
    <source>
        <dbReference type="Proteomes" id="UP000190848"/>
    </source>
</evidence>
<dbReference type="SUPFAM" id="SSF50249">
    <property type="entry name" value="Nucleic acid-binding proteins"/>
    <property type="match status" value="1"/>
</dbReference>
<dbReference type="RefSeq" id="WP_078395182.1">
    <property type="nucleotide sequence ID" value="NZ_CP016374.1"/>
</dbReference>
<proteinExistence type="predicted"/>
<sequence>MSKQVGTLVQKSDLKEFDGGFRVQEFYLDCKRYNQDDGTEYPNMLKFQVVGDKISLLEQFQRGDKIQVDYSPKGRVYQKDDGTTGHVQNLNVFKIERVGFSQPVPAANQYNANQNTNVFGNDDDDDLPF</sequence>
<protein>
    <recommendedName>
        <fullName evidence="3">DUF3127 domain-containing protein</fullName>
    </recommendedName>
</protein>
<dbReference type="InterPro" id="IPR012340">
    <property type="entry name" value="NA-bd_OB-fold"/>
</dbReference>
<evidence type="ECO:0000313" key="1">
    <source>
        <dbReference type="EMBL" id="AQX00471.1"/>
    </source>
</evidence>
<dbReference type="Proteomes" id="UP000190848">
    <property type="component" value="Chromosome"/>
</dbReference>
<organism evidence="1 2">
    <name type="scientific">Elizabethkingia anophelis</name>
    <dbReference type="NCBI Taxonomy" id="1117645"/>
    <lineage>
        <taxon>Bacteria</taxon>
        <taxon>Pseudomonadati</taxon>
        <taxon>Bacteroidota</taxon>
        <taxon>Flavobacteriia</taxon>
        <taxon>Flavobacteriales</taxon>
        <taxon>Weeksellaceae</taxon>
        <taxon>Elizabethkingia</taxon>
    </lineage>
</organism>
<dbReference type="Gene3D" id="2.40.50.140">
    <property type="entry name" value="Nucleic acid-binding proteins"/>
    <property type="match status" value="1"/>
</dbReference>
<dbReference type="AlphaFoldDB" id="A0AAU8UQT2"/>
<reference evidence="1 2" key="1">
    <citation type="submission" date="2016-07" db="EMBL/GenBank/DDBJ databases">
        <title>Revisiting the taxonomy of the Elizabethkingia Genus using Whole-Genome Sequencing, Optical Mapping, and MALDI-TOF, along with proposal of three novel Elizabethkingia species: Elizabethkingia bruuniana sp. nov., Elizabethkingia ursingii sp. nov., and Elizabethkingia occulta sp. nov.</title>
        <authorList>
            <person name="Nicholson A.C."/>
        </authorList>
    </citation>
    <scope>NUCLEOTIDE SEQUENCE [LARGE SCALE GENOMIC DNA]</scope>
    <source>
        <strain evidence="1 2">F3201</strain>
    </source>
</reference>